<feature type="domain" description="AMP-dependent synthetase/ligase" evidence="11">
    <location>
        <begin position="45"/>
        <end position="269"/>
    </location>
</feature>
<reference evidence="13" key="1">
    <citation type="submission" date="2020-10" db="EMBL/GenBank/DDBJ databases">
        <authorList>
            <person name="Gilroy R."/>
        </authorList>
    </citation>
    <scope>NUCLEOTIDE SEQUENCE</scope>
    <source>
        <strain evidence="13">ChiGjej1B1-2707</strain>
    </source>
</reference>
<comment type="pathway">
    <text evidence="6">Aromatic compound metabolism; phenylacetate degradation.</text>
</comment>
<keyword evidence="2" id="KW-0596">Phosphopantetheine</keyword>
<evidence type="ECO:0000256" key="5">
    <source>
        <dbReference type="ARBA" id="ARBA00022741"/>
    </source>
</evidence>
<dbReference type="EC" id="6.2.1.30" evidence="8"/>
<feature type="domain" description="AMP-dependent ligase C-terminal" evidence="12">
    <location>
        <begin position="321"/>
        <end position="412"/>
    </location>
</feature>
<evidence type="ECO:0000256" key="7">
    <source>
        <dbReference type="ARBA" id="ARBA00061566"/>
    </source>
</evidence>
<evidence type="ECO:0000256" key="9">
    <source>
        <dbReference type="ARBA" id="ARBA00068695"/>
    </source>
</evidence>
<proteinExistence type="inferred from homology"/>
<dbReference type="GO" id="GO:0000166">
    <property type="term" value="F:nucleotide binding"/>
    <property type="evidence" value="ECO:0007669"/>
    <property type="project" value="UniProtKB-KW"/>
</dbReference>
<dbReference type="InterPro" id="IPR000873">
    <property type="entry name" value="AMP-dep_synth/lig_dom"/>
</dbReference>
<protein>
    <recommendedName>
        <fullName evidence="9">Phenylacetate-coenzyme A ligase</fullName>
        <ecNumber evidence="8">6.2.1.30</ecNumber>
    </recommendedName>
    <alternativeName>
        <fullName evidence="10">Phenylacetyl-CoA ligase</fullName>
    </alternativeName>
</protein>
<dbReference type="Gene3D" id="3.30.300.30">
    <property type="match status" value="1"/>
</dbReference>
<dbReference type="InterPro" id="IPR028154">
    <property type="entry name" value="AMP-dep_Lig_C"/>
</dbReference>
<dbReference type="Pfam" id="PF14535">
    <property type="entry name" value="AMP-binding_C_2"/>
    <property type="match status" value="1"/>
</dbReference>
<dbReference type="AlphaFoldDB" id="A0A9D1A1U9"/>
<evidence type="ECO:0000259" key="11">
    <source>
        <dbReference type="Pfam" id="PF00501"/>
    </source>
</evidence>
<sequence length="413" mass="46083">MQLTDEQFDLLKTQFKTLKERSPFYAKKFEGIDLSDVQTQADFEKLPFSEKADLRAAYPLGLQAVPDEEVVRIHSSSGTTGTPVIIPYTQQDVTDWAIQFARCYETAGITNTDRIQITPGYGLWTAGIGFQLGAERLGAMAIPMGPGNTDKQLQMMQDLKSTVLGATSSYALLLAEEINERGLRDKIYLRKGVIGSERWGDKMRKRISNELGVEIFDIYGLTEVYGPGIGISCHEHNGMHVWSDYVYIEIVDPKTGEVLPDGEVGELVLTTLRKEGAPLIRYRTHDLTRIIPGACACPHGDKHPRIDILVGRTDDMFKVKGCNMFPAQVEEVIAITDGASSEYQVMIENISGRDVLTVLFETPLEGEEKERCEQELSMIFKAKIGCTPDAVGVPMGELPRSEKKTKRIFDSRY</sequence>
<dbReference type="FunFam" id="3.40.50.12780:FF:000016">
    <property type="entry name" value="Phenylacetate-coenzyme A ligase"/>
    <property type="match status" value="1"/>
</dbReference>
<dbReference type="Pfam" id="PF00501">
    <property type="entry name" value="AMP-binding"/>
    <property type="match status" value="1"/>
</dbReference>
<dbReference type="InterPro" id="IPR051414">
    <property type="entry name" value="Adenylate-forming_Reductase"/>
</dbReference>
<dbReference type="Gene3D" id="3.40.50.12780">
    <property type="entry name" value="N-terminal domain of ligase-like"/>
    <property type="match status" value="1"/>
</dbReference>
<dbReference type="InterPro" id="IPR045851">
    <property type="entry name" value="AMP-bd_C_sf"/>
</dbReference>
<organism evidence="13 14">
    <name type="scientific">Candidatus Aveggerthella stercoripullorum</name>
    <dbReference type="NCBI Taxonomy" id="2840688"/>
    <lineage>
        <taxon>Bacteria</taxon>
        <taxon>Bacillati</taxon>
        <taxon>Actinomycetota</taxon>
        <taxon>Coriobacteriia</taxon>
        <taxon>Eggerthellales</taxon>
        <taxon>Eggerthellaceae</taxon>
        <taxon>Eggerthellaceae incertae sedis</taxon>
        <taxon>Candidatus Aveggerthella</taxon>
    </lineage>
</organism>
<dbReference type="GO" id="GO:0047475">
    <property type="term" value="F:phenylacetate-CoA ligase activity"/>
    <property type="evidence" value="ECO:0007669"/>
    <property type="project" value="UniProtKB-EC"/>
</dbReference>
<evidence type="ECO:0000313" key="13">
    <source>
        <dbReference type="EMBL" id="HIR01361.1"/>
    </source>
</evidence>
<evidence type="ECO:0000256" key="3">
    <source>
        <dbReference type="ARBA" id="ARBA00022553"/>
    </source>
</evidence>
<evidence type="ECO:0000256" key="4">
    <source>
        <dbReference type="ARBA" id="ARBA00022598"/>
    </source>
</evidence>
<gene>
    <name evidence="13" type="ORF">IAA69_03770</name>
</gene>
<comment type="subunit">
    <text evidence="1">Monomer.</text>
</comment>
<dbReference type="EMBL" id="DVGB01000045">
    <property type="protein sequence ID" value="HIR01361.1"/>
    <property type="molecule type" value="Genomic_DNA"/>
</dbReference>
<evidence type="ECO:0000313" key="14">
    <source>
        <dbReference type="Proteomes" id="UP000824261"/>
    </source>
</evidence>
<keyword evidence="3" id="KW-0597">Phosphoprotein</keyword>
<name>A0A9D1A1U9_9ACTN</name>
<dbReference type="PANTHER" id="PTHR43439">
    <property type="entry name" value="PHENYLACETATE-COENZYME A LIGASE"/>
    <property type="match status" value="1"/>
</dbReference>
<dbReference type="Proteomes" id="UP000824261">
    <property type="component" value="Unassembled WGS sequence"/>
</dbReference>
<comment type="similarity">
    <text evidence="7">Belongs to the phenylacetyl-CoA ligase family.</text>
</comment>
<keyword evidence="4 13" id="KW-0436">Ligase</keyword>
<evidence type="ECO:0000259" key="12">
    <source>
        <dbReference type="Pfam" id="PF14535"/>
    </source>
</evidence>
<keyword evidence="5" id="KW-0547">Nucleotide-binding</keyword>
<dbReference type="InterPro" id="IPR011880">
    <property type="entry name" value="PA_CoA_ligase"/>
</dbReference>
<dbReference type="GO" id="GO:0010124">
    <property type="term" value="P:phenylacetate catabolic process"/>
    <property type="evidence" value="ECO:0007669"/>
    <property type="project" value="InterPro"/>
</dbReference>
<evidence type="ECO:0000256" key="2">
    <source>
        <dbReference type="ARBA" id="ARBA00022450"/>
    </source>
</evidence>
<dbReference type="InterPro" id="IPR042099">
    <property type="entry name" value="ANL_N_sf"/>
</dbReference>
<accession>A0A9D1A1U9</accession>
<evidence type="ECO:0000256" key="8">
    <source>
        <dbReference type="ARBA" id="ARBA00066629"/>
    </source>
</evidence>
<comment type="caution">
    <text evidence="13">The sequence shown here is derived from an EMBL/GenBank/DDBJ whole genome shotgun (WGS) entry which is preliminary data.</text>
</comment>
<dbReference type="CDD" id="cd05913">
    <property type="entry name" value="PaaK"/>
    <property type="match status" value="1"/>
</dbReference>
<evidence type="ECO:0000256" key="10">
    <source>
        <dbReference type="ARBA" id="ARBA00075111"/>
    </source>
</evidence>
<reference evidence="13" key="2">
    <citation type="journal article" date="2021" name="PeerJ">
        <title>Extensive microbial diversity within the chicken gut microbiome revealed by metagenomics and culture.</title>
        <authorList>
            <person name="Gilroy R."/>
            <person name="Ravi A."/>
            <person name="Getino M."/>
            <person name="Pursley I."/>
            <person name="Horton D.L."/>
            <person name="Alikhan N.F."/>
            <person name="Baker D."/>
            <person name="Gharbi K."/>
            <person name="Hall N."/>
            <person name="Watson M."/>
            <person name="Adriaenssens E.M."/>
            <person name="Foster-Nyarko E."/>
            <person name="Jarju S."/>
            <person name="Secka A."/>
            <person name="Antonio M."/>
            <person name="Oren A."/>
            <person name="Chaudhuri R.R."/>
            <person name="La Ragione R."/>
            <person name="Hildebrand F."/>
            <person name="Pallen M.J."/>
        </authorList>
    </citation>
    <scope>NUCLEOTIDE SEQUENCE</scope>
    <source>
        <strain evidence="13">ChiGjej1B1-2707</strain>
    </source>
</reference>
<dbReference type="SUPFAM" id="SSF56801">
    <property type="entry name" value="Acetyl-CoA synthetase-like"/>
    <property type="match status" value="1"/>
</dbReference>
<evidence type="ECO:0000256" key="1">
    <source>
        <dbReference type="ARBA" id="ARBA00011245"/>
    </source>
</evidence>
<evidence type="ECO:0000256" key="6">
    <source>
        <dbReference type="ARBA" id="ARBA00060591"/>
    </source>
</evidence>
<dbReference type="PANTHER" id="PTHR43439:SF2">
    <property type="entry name" value="ENZYME, PUTATIVE (JCVI)-RELATED"/>
    <property type="match status" value="1"/>
</dbReference>